<gene>
    <name evidence="1" type="ORF">I7I53_07767</name>
</gene>
<sequence>MMANRSKLWHSLRVLLPQRLLRIMVVETHVRDLKLVHLYVYILGIPPLLNRKITTTMNNTTITCFNRDVGFVPFHSEFQRS</sequence>
<organism evidence="1 2">
    <name type="scientific">Ajellomyces capsulatus (strain H88)</name>
    <name type="common">Darling's disease fungus</name>
    <name type="synonym">Histoplasma capsulatum</name>
    <dbReference type="NCBI Taxonomy" id="544711"/>
    <lineage>
        <taxon>Eukaryota</taxon>
        <taxon>Fungi</taxon>
        <taxon>Dikarya</taxon>
        <taxon>Ascomycota</taxon>
        <taxon>Pezizomycotina</taxon>
        <taxon>Eurotiomycetes</taxon>
        <taxon>Eurotiomycetidae</taxon>
        <taxon>Onygenales</taxon>
        <taxon>Ajellomycetaceae</taxon>
        <taxon>Histoplasma</taxon>
    </lineage>
</organism>
<reference evidence="1" key="1">
    <citation type="submission" date="2021-01" db="EMBL/GenBank/DDBJ databases">
        <title>Chromosome-level genome assembly of a human fungal pathogen reveals clustering of transcriptionally co-regulated genes.</title>
        <authorList>
            <person name="Voorhies M."/>
            <person name="Cohen S."/>
            <person name="Shea T.P."/>
            <person name="Petrus S."/>
            <person name="Munoz J.F."/>
            <person name="Poplawski S."/>
            <person name="Goldman W.E."/>
            <person name="Michael T."/>
            <person name="Cuomo C.A."/>
            <person name="Sil A."/>
            <person name="Beyhan S."/>
        </authorList>
    </citation>
    <scope>NUCLEOTIDE SEQUENCE</scope>
    <source>
        <strain evidence="1">H88</strain>
    </source>
</reference>
<dbReference type="EMBL" id="CP069103">
    <property type="protein sequence ID" value="QSS52213.1"/>
    <property type="molecule type" value="Genomic_DNA"/>
</dbReference>
<evidence type="ECO:0000313" key="2">
    <source>
        <dbReference type="Proteomes" id="UP000663419"/>
    </source>
</evidence>
<dbReference type="Proteomes" id="UP000663419">
    <property type="component" value="Chromosome 2"/>
</dbReference>
<name>A0A8A1LHT1_AJEC8</name>
<dbReference type="VEuPathDB" id="FungiDB:I7I53_07767"/>
<proteinExistence type="predicted"/>
<accession>A0A8A1LHT1</accession>
<protein>
    <submittedName>
        <fullName evidence="1">Uncharacterized protein</fullName>
    </submittedName>
</protein>
<dbReference type="AlphaFoldDB" id="A0A8A1LHT1"/>
<evidence type="ECO:0000313" key="1">
    <source>
        <dbReference type="EMBL" id="QSS52213.1"/>
    </source>
</evidence>